<dbReference type="GO" id="GO:0007219">
    <property type="term" value="P:Notch signaling pathway"/>
    <property type="evidence" value="ECO:0007669"/>
    <property type="project" value="InterPro"/>
</dbReference>
<feature type="domain" description="RING-type" evidence="2">
    <location>
        <begin position="45"/>
        <end position="84"/>
    </location>
</feature>
<evidence type="ECO:0000256" key="1">
    <source>
        <dbReference type="PROSITE-ProRule" id="PRU00175"/>
    </source>
</evidence>
<evidence type="ECO:0000313" key="4">
    <source>
        <dbReference type="Proteomes" id="UP000688137"/>
    </source>
</evidence>
<keyword evidence="4" id="KW-1185">Reference proteome</keyword>
<evidence type="ECO:0000259" key="2">
    <source>
        <dbReference type="PROSITE" id="PS50089"/>
    </source>
</evidence>
<protein>
    <recommendedName>
        <fullName evidence="2">RING-type domain-containing protein</fullName>
    </recommendedName>
</protein>
<dbReference type="InterPro" id="IPR039398">
    <property type="entry name" value="Deltex_fam"/>
</dbReference>
<reference evidence="3" key="1">
    <citation type="submission" date="2021-01" db="EMBL/GenBank/DDBJ databases">
        <authorList>
            <consortium name="Genoscope - CEA"/>
            <person name="William W."/>
        </authorList>
    </citation>
    <scope>NUCLEOTIDE SEQUENCE</scope>
</reference>
<gene>
    <name evidence="3" type="ORF">PPRIM_AZ9-3.1.T0200127</name>
</gene>
<dbReference type="InterPro" id="IPR039396">
    <property type="entry name" value="Deltex_C"/>
</dbReference>
<sequence length="213" mass="24532">MFLNGQSFDQLIQRMKNFEDKLKNRPDIVLAKYFKIQKTNDKSKCSICTKTNQKSIMTPCNHIFHAKCIVEKIKNKQLKCPDCDKIYGVPAQPPGTFNKQIIKQSCQGYENTETIEIIYEIPNGLQNGIHYRGTKQTCYIPKTKEGEELADLLKKAFDKGLVFTIGRSLQDGHKYQVQFNDLHHKTSLNGGKYGYPDATYIDRMISELKQRLS</sequence>
<dbReference type="GO" id="GO:0008270">
    <property type="term" value="F:zinc ion binding"/>
    <property type="evidence" value="ECO:0007669"/>
    <property type="project" value="UniProtKB-KW"/>
</dbReference>
<keyword evidence="1" id="KW-0479">Metal-binding</keyword>
<dbReference type="OMA" id="WQRLPGF"/>
<name>A0A8S1KCS4_PARPR</name>
<proteinExistence type="predicted"/>
<dbReference type="CDD" id="cd09633">
    <property type="entry name" value="Deltex_C"/>
    <property type="match status" value="1"/>
</dbReference>
<keyword evidence="1" id="KW-0863">Zinc-finger</keyword>
<keyword evidence="1" id="KW-0862">Zinc</keyword>
<dbReference type="SMART" id="SM00184">
    <property type="entry name" value="RING"/>
    <property type="match status" value="1"/>
</dbReference>
<dbReference type="Pfam" id="PF13639">
    <property type="entry name" value="zf-RING_2"/>
    <property type="match status" value="1"/>
</dbReference>
<dbReference type="GO" id="GO:0016567">
    <property type="term" value="P:protein ubiquitination"/>
    <property type="evidence" value="ECO:0007669"/>
    <property type="project" value="InterPro"/>
</dbReference>
<accession>A0A8S1KCS4</accession>
<dbReference type="EMBL" id="CAJJDM010000017">
    <property type="protein sequence ID" value="CAD8053039.1"/>
    <property type="molecule type" value="Genomic_DNA"/>
</dbReference>
<comment type="caution">
    <text evidence="3">The sequence shown here is derived from an EMBL/GenBank/DDBJ whole genome shotgun (WGS) entry which is preliminary data.</text>
</comment>
<dbReference type="PROSITE" id="PS50089">
    <property type="entry name" value="ZF_RING_2"/>
    <property type="match status" value="1"/>
</dbReference>
<dbReference type="InterPro" id="IPR001841">
    <property type="entry name" value="Znf_RING"/>
</dbReference>
<dbReference type="Proteomes" id="UP000688137">
    <property type="component" value="Unassembled WGS sequence"/>
</dbReference>
<dbReference type="AlphaFoldDB" id="A0A8S1KCS4"/>
<evidence type="ECO:0000313" key="3">
    <source>
        <dbReference type="EMBL" id="CAD8053039.1"/>
    </source>
</evidence>
<dbReference type="PANTHER" id="PTHR12622">
    <property type="entry name" value="DELTEX-RELATED"/>
    <property type="match status" value="1"/>
</dbReference>
<dbReference type="Pfam" id="PF18102">
    <property type="entry name" value="DTC"/>
    <property type="match status" value="1"/>
</dbReference>
<organism evidence="3 4">
    <name type="scientific">Paramecium primaurelia</name>
    <dbReference type="NCBI Taxonomy" id="5886"/>
    <lineage>
        <taxon>Eukaryota</taxon>
        <taxon>Sar</taxon>
        <taxon>Alveolata</taxon>
        <taxon>Ciliophora</taxon>
        <taxon>Intramacronucleata</taxon>
        <taxon>Oligohymenophorea</taxon>
        <taxon>Peniculida</taxon>
        <taxon>Parameciidae</taxon>
        <taxon>Paramecium</taxon>
    </lineage>
</organism>